<accession>A0AA51MKB0</accession>
<proteinExistence type="predicted"/>
<evidence type="ECO:0000256" key="1">
    <source>
        <dbReference type="SAM" id="Phobius"/>
    </source>
</evidence>
<keyword evidence="1" id="KW-0812">Transmembrane</keyword>
<feature type="transmembrane region" description="Helical" evidence="1">
    <location>
        <begin position="117"/>
        <end position="138"/>
    </location>
</feature>
<evidence type="ECO:0000313" key="3">
    <source>
        <dbReference type="EMBL" id="WML85274.1"/>
    </source>
</evidence>
<dbReference type="EMBL" id="CP133217">
    <property type="protein sequence ID" value="WML85274.1"/>
    <property type="molecule type" value="Genomic_DNA"/>
</dbReference>
<sequence length="140" mass="16721">MNFIEQKVKHLEMIQDVVKRMASNSFQLKTWTIGIISAVFALMDKSQVFYLMPILIVPVFLFWGLDAYFLRLERLYRQLYEDVRQRQEGVDNIDFSLDYRSYEMQEKTWFQVVKSRTLLVFYGMLSLVIICLIVAKIFPV</sequence>
<dbReference type="AlphaFoldDB" id="A0AA51MKB0"/>
<dbReference type="Proteomes" id="UP001229862">
    <property type="component" value="Chromosome"/>
</dbReference>
<evidence type="ECO:0000313" key="4">
    <source>
        <dbReference type="Proteomes" id="UP001223336"/>
    </source>
</evidence>
<dbReference type="RefSeq" id="WP_308136630.1">
    <property type="nucleotide sequence ID" value="NZ_CP133197.1"/>
</dbReference>
<feature type="transmembrane region" description="Helical" evidence="1">
    <location>
        <begin position="48"/>
        <end position="70"/>
    </location>
</feature>
<feature type="transmembrane region" description="Helical" evidence="1">
    <location>
        <begin position="21"/>
        <end position="42"/>
    </location>
</feature>
<name>A0AA51MKB0_9GAMM</name>
<gene>
    <name evidence="2" type="ORF">RCC75_20830</name>
    <name evidence="3" type="ORF">RCG00_13310</name>
</gene>
<keyword evidence="1" id="KW-0472">Membrane</keyword>
<evidence type="ECO:0000313" key="2">
    <source>
        <dbReference type="EMBL" id="MDQ5770982.1"/>
    </source>
</evidence>
<keyword evidence="4" id="KW-1185">Reference proteome</keyword>
<organism evidence="3">
    <name type="scientific">Thiothrix subterranea</name>
    <dbReference type="NCBI Taxonomy" id="2735563"/>
    <lineage>
        <taxon>Bacteria</taxon>
        <taxon>Pseudomonadati</taxon>
        <taxon>Pseudomonadota</taxon>
        <taxon>Gammaproteobacteria</taxon>
        <taxon>Thiotrichales</taxon>
        <taxon>Thiotrichaceae</taxon>
        <taxon>Thiothrix</taxon>
    </lineage>
</organism>
<reference evidence="3 4" key="1">
    <citation type="submission" date="2023-08" db="EMBL/GenBank/DDBJ databases">
        <title>New molecular markers tilS and rpoB for phylogenetic and monitoring studies of the genus Thiothrix biodiversity.</title>
        <authorList>
            <person name="Ravin N.V."/>
            <person name="Smolyakov D."/>
            <person name="Markov N.D."/>
            <person name="Beletsky A.V."/>
            <person name="Mardanov A.V."/>
            <person name="Rudenko T.S."/>
            <person name="Grabovich M.Y."/>
        </authorList>
    </citation>
    <scope>NUCLEOTIDE SEQUENCE</scope>
    <source>
        <strain evidence="3">DNT52</strain>
        <strain evidence="2 4">H33</strain>
    </source>
</reference>
<keyword evidence="1" id="KW-1133">Transmembrane helix</keyword>
<dbReference type="EMBL" id="JAVFKN010000053">
    <property type="protein sequence ID" value="MDQ5770982.1"/>
    <property type="molecule type" value="Genomic_DNA"/>
</dbReference>
<protein>
    <submittedName>
        <fullName evidence="3">Uncharacterized protein</fullName>
    </submittedName>
</protein>
<dbReference type="Proteomes" id="UP001223336">
    <property type="component" value="Unassembled WGS sequence"/>
</dbReference>